<feature type="compositionally biased region" description="Basic residues" evidence="1">
    <location>
        <begin position="471"/>
        <end position="485"/>
    </location>
</feature>
<keyword evidence="2" id="KW-1185">Reference proteome</keyword>
<feature type="compositionally biased region" description="Basic residues" evidence="1">
    <location>
        <begin position="306"/>
        <end position="316"/>
    </location>
</feature>
<dbReference type="RefSeq" id="XP_030382377.1">
    <property type="nucleotide sequence ID" value="XM_030526517.1"/>
</dbReference>
<feature type="compositionally biased region" description="Basic residues" evidence="1">
    <location>
        <begin position="276"/>
        <end position="293"/>
    </location>
</feature>
<evidence type="ECO:0000313" key="3">
    <source>
        <dbReference type="RefSeq" id="XP_030382377.1"/>
    </source>
</evidence>
<gene>
    <name evidence="3" type="primary">LOC115629911</name>
</gene>
<feature type="compositionally biased region" description="Basic and acidic residues" evidence="1">
    <location>
        <begin position="317"/>
        <end position="335"/>
    </location>
</feature>
<dbReference type="AlphaFoldDB" id="A0A6J2U5F7"/>
<accession>A0A6J2U5F7</accession>
<sequence length="493" mass="52794">MECSKNQKRRMFAHAKKMKKAAQAKNFVTPIKTPEKKPRQGLARHPLAELANNSQDKGKKAVNPKIGMRTFPNKWVKSKANKSQSNDNIRNKANKLPAKKPVEEVETLAESGEVVAKKPFKKEPKMAAPKAAAPKVAAPKVAAPKVAAPKVAAPKVAAPKAAAPKGAAPKAAAPKVAAPKAAAPKVAAPKAAAPKAAAPKVAAPKAAAPKGAAPKAAAPKVAAPKAAAPKAAAPKAAAPKVAAPKGAAPKAAAPKVAAPKMAAPKAAAPKAAAPKVAKKTKPPLPQRKVRRQGGKPYLKPHAGQLWRRKFPRRFRKARDEATDEARKPHDAEEKLTANQLALYEVEAEPPKEPSSPKGSPIAERSVNALMAKPTLVPRCKRKAKKRADNQIEEVPKKRTKWISKLEVKPKRNSYNDGQPLVDVKLKISSKKMGHKKYSGSTLAVRFGESCRFSRKLTFESEVEVETYNGKDKKKEKRKSTRKAAKRREALQQD</sequence>
<feature type="compositionally biased region" description="Low complexity" evidence="1">
    <location>
        <begin position="126"/>
        <end position="275"/>
    </location>
</feature>
<organism evidence="2 3">
    <name type="scientific">Drosophila lebanonensis</name>
    <name type="common">Fruit fly</name>
    <name type="synonym">Scaptodrosophila lebanonensis</name>
    <dbReference type="NCBI Taxonomy" id="7225"/>
    <lineage>
        <taxon>Eukaryota</taxon>
        <taxon>Metazoa</taxon>
        <taxon>Ecdysozoa</taxon>
        <taxon>Arthropoda</taxon>
        <taxon>Hexapoda</taxon>
        <taxon>Insecta</taxon>
        <taxon>Pterygota</taxon>
        <taxon>Neoptera</taxon>
        <taxon>Endopterygota</taxon>
        <taxon>Diptera</taxon>
        <taxon>Brachycera</taxon>
        <taxon>Muscomorpha</taxon>
        <taxon>Ephydroidea</taxon>
        <taxon>Drosophilidae</taxon>
        <taxon>Scaptodrosophila</taxon>
    </lineage>
</organism>
<dbReference type="Proteomes" id="UP000504634">
    <property type="component" value="Unplaced"/>
</dbReference>
<feature type="region of interest" description="Disordered" evidence="1">
    <location>
        <begin position="368"/>
        <end position="392"/>
    </location>
</feature>
<feature type="region of interest" description="Disordered" evidence="1">
    <location>
        <begin position="467"/>
        <end position="493"/>
    </location>
</feature>
<feature type="region of interest" description="Disordered" evidence="1">
    <location>
        <begin position="120"/>
        <end position="335"/>
    </location>
</feature>
<reference evidence="3" key="1">
    <citation type="submission" date="2025-08" db="UniProtKB">
        <authorList>
            <consortium name="RefSeq"/>
        </authorList>
    </citation>
    <scope>IDENTIFICATION</scope>
    <source>
        <strain evidence="3">11010-0011.00</strain>
        <tissue evidence="3">Whole body</tissue>
    </source>
</reference>
<dbReference type="PANTHER" id="PTHR21523:SF14">
    <property type="entry name" value="EXPORTED REPETITIVE PROTEIN"/>
    <property type="match status" value="1"/>
</dbReference>
<evidence type="ECO:0000313" key="2">
    <source>
        <dbReference type="Proteomes" id="UP000504634"/>
    </source>
</evidence>
<protein>
    <submittedName>
        <fullName evidence="3">Uncharacterized protein LOC115629911</fullName>
    </submittedName>
</protein>
<name>A0A6J2U5F7_DROLE</name>
<dbReference type="PANTHER" id="PTHR21523">
    <property type="match status" value="1"/>
</dbReference>
<dbReference type="GeneID" id="115629911"/>
<proteinExistence type="predicted"/>
<feature type="region of interest" description="Disordered" evidence="1">
    <location>
        <begin position="1"/>
        <end position="104"/>
    </location>
</feature>
<feature type="compositionally biased region" description="Basic residues" evidence="1">
    <location>
        <begin position="1"/>
        <end position="22"/>
    </location>
</feature>
<evidence type="ECO:0000256" key="1">
    <source>
        <dbReference type="SAM" id="MobiDB-lite"/>
    </source>
</evidence>